<dbReference type="AlphaFoldDB" id="A0A365NGH3"/>
<accession>A0A365NGH3</accession>
<gene>
    <name evidence="1" type="ORF">FPRO05_09201</name>
</gene>
<evidence type="ECO:0000313" key="2">
    <source>
        <dbReference type="Proteomes" id="UP000251714"/>
    </source>
</evidence>
<proteinExistence type="predicted"/>
<protein>
    <submittedName>
        <fullName evidence="1">Uncharacterized protein</fullName>
    </submittedName>
</protein>
<sequence length="123" mass="13980">MCNYIYKELSCQHHYYLVESWCPKYIETERRCPPTIVSKQYWGDDICVGSMPRTGQALSPINSDLISTLDATPPASGATPMIICMRGLMTVIRAAYYQATPLGLISREKKKKQPNHIWHGKES</sequence>
<dbReference type="EMBL" id="PKMI01000010">
    <property type="protein sequence ID" value="RBA19901.1"/>
    <property type="molecule type" value="Genomic_DNA"/>
</dbReference>
<evidence type="ECO:0000313" key="1">
    <source>
        <dbReference type="EMBL" id="RBA19901.1"/>
    </source>
</evidence>
<comment type="caution">
    <text evidence="1">The sequence shown here is derived from an EMBL/GenBank/DDBJ whole genome shotgun (WGS) entry which is preliminary data.</text>
</comment>
<reference evidence="1 2" key="1">
    <citation type="submission" date="2017-12" db="EMBL/GenBank/DDBJ databases">
        <title>Genome sequence of the mycotoxigenic crop pathogen Fusarium proliferatum, strain ITEM 2341 from Date Palm.</title>
        <authorList>
            <person name="Almiman B.F."/>
            <person name="Shittu T.A."/>
            <person name="Muthumeenakshi S."/>
            <person name="Baroncelli R."/>
            <person name="Sreenivasaprasada S."/>
        </authorList>
    </citation>
    <scope>NUCLEOTIDE SEQUENCE [LARGE SCALE GENOMIC DNA]</scope>
    <source>
        <strain evidence="1 2">ITEM 2341</strain>
    </source>
</reference>
<organism evidence="1 2">
    <name type="scientific">Gibberella intermedia</name>
    <name type="common">Bulb rot disease fungus</name>
    <name type="synonym">Fusarium proliferatum</name>
    <dbReference type="NCBI Taxonomy" id="948311"/>
    <lineage>
        <taxon>Eukaryota</taxon>
        <taxon>Fungi</taxon>
        <taxon>Dikarya</taxon>
        <taxon>Ascomycota</taxon>
        <taxon>Pezizomycotina</taxon>
        <taxon>Sordariomycetes</taxon>
        <taxon>Hypocreomycetidae</taxon>
        <taxon>Hypocreales</taxon>
        <taxon>Nectriaceae</taxon>
        <taxon>Fusarium</taxon>
        <taxon>Fusarium fujikuroi species complex</taxon>
    </lineage>
</organism>
<name>A0A365NGH3_GIBIN</name>
<dbReference type="Proteomes" id="UP000251714">
    <property type="component" value="Unassembled WGS sequence"/>
</dbReference>